<evidence type="ECO:0000313" key="2">
    <source>
        <dbReference type="EMBL" id="TNN47962.1"/>
    </source>
</evidence>
<dbReference type="Proteomes" id="UP000314294">
    <property type="component" value="Unassembled WGS sequence"/>
</dbReference>
<proteinExistence type="predicted"/>
<accession>A0A4Z2G5U6</accession>
<dbReference type="EMBL" id="SRLO01000718">
    <property type="protein sequence ID" value="TNN47962.1"/>
    <property type="molecule type" value="Genomic_DNA"/>
</dbReference>
<feature type="compositionally biased region" description="Gly residues" evidence="1">
    <location>
        <begin position="1"/>
        <end position="18"/>
    </location>
</feature>
<sequence length="72" mass="7153">MRGGGGGGGGGGPEGPGGVRRRRDRVANCYRGNAPTPGQKVLSVGGLMLSAEPVSGFLQTALETTLPMSLGQ</sequence>
<organism evidence="2 3">
    <name type="scientific">Liparis tanakae</name>
    <name type="common">Tanaka's snailfish</name>
    <dbReference type="NCBI Taxonomy" id="230148"/>
    <lineage>
        <taxon>Eukaryota</taxon>
        <taxon>Metazoa</taxon>
        <taxon>Chordata</taxon>
        <taxon>Craniata</taxon>
        <taxon>Vertebrata</taxon>
        <taxon>Euteleostomi</taxon>
        <taxon>Actinopterygii</taxon>
        <taxon>Neopterygii</taxon>
        <taxon>Teleostei</taxon>
        <taxon>Neoteleostei</taxon>
        <taxon>Acanthomorphata</taxon>
        <taxon>Eupercaria</taxon>
        <taxon>Perciformes</taxon>
        <taxon>Cottioidei</taxon>
        <taxon>Cottales</taxon>
        <taxon>Liparidae</taxon>
        <taxon>Liparis</taxon>
    </lineage>
</organism>
<dbReference type="AlphaFoldDB" id="A0A4Z2G5U6"/>
<feature type="region of interest" description="Disordered" evidence="1">
    <location>
        <begin position="1"/>
        <end position="23"/>
    </location>
</feature>
<reference evidence="2 3" key="1">
    <citation type="submission" date="2019-03" db="EMBL/GenBank/DDBJ databases">
        <title>First draft genome of Liparis tanakae, snailfish: a comprehensive survey of snailfish specific genes.</title>
        <authorList>
            <person name="Kim W."/>
            <person name="Song I."/>
            <person name="Jeong J.-H."/>
            <person name="Kim D."/>
            <person name="Kim S."/>
            <person name="Ryu S."/>
            <person name="Song J.Y."/>
            <person name="Lee S.K."/>
        </authorList>
    </citation>
    <scope>NUCLEOTIDE SEQUENCE [LARGE SCALE GENOMIC DNA]</scope>
    <source>
        <tissue evidence="2">Muscle</tissue>
    </source>
</reference>
<keyword evidence="3" id="KW-1185">Reference proteome</keyword>
<evidence type="ECO:0000256" key="1">
    <source>
        <dbReference type="SAM" id="MobiDB-lite"/>
    </source>
</evidence>
<evidence type="ECO:0000313" key="3">
    <source>
        <dbReference type="Proteomes" id="UP000314294"/>
    </source>
</evidence>
<comment type="caution">
    <text evidence="2">The sequence shown here is derived from an EMBL/GenBank/DDBJ whole genome shotgun (WGS) entry which is preliminary data.</text>
</comment>
<protein>
    <submittedName>
        <fullName evidence="2">Uncharacterized protein</fullName>
    </submittedName>
</protein>
<name>A0A4Z2G5U6_9TELE</name>
<gene>
    <name evidence="2" type="ORF">EYF80_041855</name>
</gene>